<comment type="cofactor">
    <cofactor evidence="1">
        <name>Ca(2+)</name>
        <dbReference type="ChEBI" id="CHEBI:29108"/>
    </cofactor>
</comment>
<dbReference type="AlphaFoldDB" id="D4V8X0"/>
<dbReference type="GO" id="GO:0030246">
    <property type="term" value="F:carbohydrate binding"/>
    <property type="evidence" value="ECO:0007669"/>
    <property type="project" value="InterPro"/>
</dbReference>
<evidence type="ECO:0008006" key="9">
    <source>
        <dbReference type="Google" id="ProtNLM"/>
    </source>
</evidence>
<dbReference type="EMBL" id="ADKO01000071">
    <property type="protein sequence ID" value="EFG17783.1"/>
    <property type="molecule type" value="Genomic_DNA"/>
</dbReference>
<proteinExistence type="predicted"/>
<keyword evidence="3" id="KW-0106">Calcium</keyword>
<evidence type="ECO:0000313" key="7">
    <source>
        <dbReference type="EMBL" id="EFG17783.1"/>
    </source>
</evidence>
<dbReference type="InterPro" id="IPR019563">
    <property type="entry name" value="GH97_catalytic"/>
</dbReference>
<dbReference type="InterPro" id="IPR029483">
    <property type="entry name" value="GH97_C"/>
</dbReference>
<name>D4V8X0_PHOVU</name>
<evidence type="ECO:0000259" key="6">
    <source>
        <dbReference type="Pfam" id="PF14509"/>
    </source>
</evidence>
<dbReference type="Pfam" id="PF14509">
    <property type="entry name" value="GH97_C"/>
    <property type="match status" value="1"/>
</dbReference>
<reference evidence="7 8" key="1">
    <citation type="journal article" date="2011" name="J. Bacteriol.">
        <title>Draft genome sequence of Bacteroides vulgatus PC510, a strain isolated from human feces.</title>
        <authorList>
            <person name="Cuiv P.O."/>
            <person name="Klaassens E.S."/>
            <person name="Durkin A.S."/>
            <person name="Harkins D.M."/>
            <person name="Foster L."/>
            <person name="McCorrison J."/>
            <person name="Torralba M."/>
            <person name="Nelson K.E."/>
            <person name="Morrison M."/>
        </authorList>
    </citation>
    <scope>NUCLEOTIDE SEQUENCE [LARGE SCALE GENOMIC DNA]</scope>
    <source>
        <strain evidence="7 8">PC510</strain>
    </source>
</reference>
<dbReference type="InterPro" id="IPR017853">
    <property type="entry name" value="GH"/>
</dbReference>
<feature type="domain" description="Glycosyl-hydrolase 97 N-terminal" evidence="5">
    <location>
        <begin position="27"/>
        <end position="259"/>
    </location>
</feature>
<feature type="domain" description="Glycosyl-hydrolase 97 C-terminal oligomerisation" evidence="6">
    <location>
        <begin position="531"/>
        <end position="627"/>
    </location>
</feature>
<sequence>MMKRLYIGVLWMVFSLSILQAKEIKMSSPDEKYQFTLSDEGGNLHYSLNWNAKETIKPSLLGIKANTIWRDHLSLGDMTTAEQDTVWHPVYGERSTIKDQYKAWSVVINRQNSRDKLVLDIRAYNEGIAFRYRFPGGQYLKITDEFTEYTLPEGTKAYFTSRAQTPYEFLPLEGWPGESDRPLLLTLPEGPYVCLAEAQVVDYVRTKFKLSTEKKNTIQSAMYGPVEDIAPYHTPWRVIMCADKPGQILEHNDLILNLNPSCKIKDTSWIKPGKVVREVTLTTEGGKALVDFAVKRNLQYIHFDAGWYGFEYDKVSDATTVTLDPRRNPDINALNLKEVVAYAKERGIGVILYVNQRALQQQLDEILPLYKSWGIAGIKFGFVQVGSQVWTKWMHEAIKKCADYGLMVDVHDEYRPTGFSRTYPNLMTQEGIRGNEEFPDATHNATLPFTRFIAGAADYTICYYRQDFGRLNADKDSYGVPRSKSIQTTPAHQLALAAVYYSPLQYMYWYDKPSDSQDEPELKFFDDVYTTWDDTKVLQGEVGEFITIARRKGEEWFIGSITNNEKRVLSVSLDFLPEGKNYIAEIYTDGDKSVKTRTKVRVSTYRVSNKTKLNFCLKASGGGAVRLVPDDGNIKSVKNYKQQRL</sequence>
<evidence type="ECO:0000256" key="3">
    <source>
        <dbReference type="ARBA" id="ARBA00022837"/>
    </source>
</evidence>
<evidence type="ECO:0000313" key="8">
    <source>
        <dbReference type="Proteomes" id="UP000004563"/>
    </source>
</evidence>
<evidence type="ECO:0000259" key="4">
    <source>
        <dbReference type="Pfam" id="PF10566"/>
    </source>
</evidence>
<dbReference type="InterPro" id="IPR013785">
    <property type="entry name" value="Aldolase_TIM"/>
</dbReference>
<dbReference type="InterPro" id="IPR052720">
    <property type="entry name" value="Glycosyl_hydrolase_97"/>
</dbReference>
<dbReference type="SUPFAM" id="SSF51445">
    <property type="entry name" value="(Trans)glycosidases"/>
    <property type="match status" value="1"/>
</dbReference>
<comment type="subunit">
    <text evidence="2">Monomer.</text>
</comment>
<dbReference type="InterPro" id="IPR029486">
    <property type="entry name" value="GH97_N"/>
</dbReference>
<dbReference type="Pfam" id="PF10566">
    <property type="entry name" value="Glyco_hydro_97"/>
    <property type="match status" value="1"/>
</dbReference>
<dbReference type="Gene3D" id="2.70.98.10">
    <property type="match status" value="1"/>
</dbReference>
<dbReference type="Pfam" id="PF14508">
    <property type="entry name" value="GH97_N"/>
    <property type="match status" value="1"/>
</dbReference>
<accession>D4V8X0</accession>
<feature type="domain" description="Glycosyl-hydrolase 97 catalytic" evidence="4">
    <location>
        <begin position="278"/>
        <end position="432"/>
    </location>
</feature>
<dbReference type="PANTHER" id="PTHR35803:SF3">
    <property type="entry name" value="ALPHA-GLUCOSIDASE"/>
    <property type="match status" value="1"/>
</dbReference>
<gene>
    <name evidence="7" type="ORF">CUU_1059</name>
</gene>
<protein>
    <recommendedName>
        <fullName evidence="9">Alpha-glucosidase</fullName>
    </recommendedName>
</protein>
<evidence type="ECO:0000259" key="5">
    <source>
        <dbReference type="Pfam" id="PF14508"/>
    </source>
</evidence>
<dbReference type="InterPro" id="IPR014718">
    <property type="entry name" value="GH-type_carb-bd"/>
</dbReference>
<dbReference type="Gene3D" id="3.20.20.70">
    <property type="entry name" value="Aldolase class I"/>
    <property type="match status" value="1"/>
</dbReference>
<evidence type="ECO:0000256" key="1">
    <source>
        <dbReference type="ARBA" id="ARBA00001913"/>
    </source>
</evidence>
<dbReference type="Proteomes" id="UP000004563">
    <property type="component" value="Unassembled WGS sequence"/>
</dbReference>
<evidence type="ECO:0000256" key="2">
    <source>
        <dbReference type="ARBA" id="ARBA00011245"/>
    </source>
</evidence>
<comment type="caution">
    <text evidence="7">The sequence shown here is derived from an EMBL/GenBank/DDBJ whole genome shotgun (WGS) entry which is preliminary data.</text>
</comment>
<dbReference type="PANTHER" id="PTHR35803">
    <property type="entry name" value="GLUCAN 1,4-ALPHA-GLUCOSIDASE SUSB-RELATED"/>
    <property type="match status" value="1"/>
</dbReference>
<organism evidence="7 8">
    <name type="scientific">Phocaeicola vulgatus PC510</name>
    <dbReference type="NCBI Taxonomy" id="702446"/>
    <lineage>
        <taxon>Bacteria</taxon>
        <taxon>Pseudomonadati</taxon>
        <taxon>Bacteroidota</taxon>
        <taxon>Bacteroidia</taxon>
        <taxon>Bacteroidales</taxon>
        <taxon>Bacteroidaceae</taxon>
        <taxon>Phocaeicola</taxon>
    </lineage>
</organism>